<name>A0AAV4XVR7_CAEEX</name>
<reference evidence="1 2" key="1">
    <citation type="submission" date="2021-06" db="EMBL/GenBank/DDBJ databases">
        <title>Caerostris extrusa draft genome.</title>
        <authorList>
            <person name="Kono N."/>
            <person name="Arakawa K."/>
        </authorList>
    </citation>
    <scope>NUCLEOTIDE SEQUENCE [LARGE SCALE GENOMIC DNA]</scope>
</reference>
<accession>A0AAV4XVR7</accession>
<dbReference type="Proteomes" id="UP001054945">
    <property type="component" value="Unassembled WGS sequence"/>
</dbReference>
<evidence type="ECO:0000313" key="1">
    <source>
        <dbReference type="EMBL" id="GIY97995.1"/>
    </source>
</evidence>
<keyword evidence="2" id="KW-1185">Reference proteome</keyword>
<protein>
    <submittedName>
        <fullName evidence="1">Uncharacterized protein</fullName>
    </submittedName>
</protein>
<dbReference type="EMBL" id="BPLR01000866">
    <property type="protein sequence ID" value="GIY97995.1"/>
    <property type="molecule type" value="Genomic_DNA"/>
</dbReference>
<gene>
    <name evidence="1" type="ORF">CEXT_157901</name>
</gene>
<proteinExistence type="predicted"/>
<sequence length="97" mass="11186">MERGGEKTGKEKRRRFINEESLIRKRNYQRTSLLSLGKLCPDFSHREEKRTTLKGKILLSLPPPVHSPCCNPKRTWCQIRIICDVDSVTESSCSIVV</sequence>
<dbReference type="AlphaFoldDB" id="A0AAV4XVR7"/>
<organism evidence="1 2">
    <name type="scientific">Caerostris extrusa</name>
    <name type="common">Bark spider</name>
    <name type="synonym">Caerostris bankana</name>
    <dbReference type="NCBI Taxonomy" id="172846"/>
    <lineage>
        <taxon>Eukaryota</taxon>
        <taxon>Metazoa</taxon>
        <taxon>Ecdysozoa</taxon>
        <taxon>Arthropoda</taxon>
        <taxon>Chelicerata</taxon>
        <taxon>Arachnida</taxon>
        <taxon>Araneae</taxon>
        <taxon>Araneomorphae</taxon>
        <taxon>Entelegynae</taxon>
        <taxon>Araneoidea</taxon>
        <taxon>Araneidae</taxon>
        <taxon>Caerostris</taxon>
    </lineage>
</organism>
<comment type="caution">
    <text evidence="1">The sequence shown here is derived from an EMBL/GenBank/DDBJ whole genome shotgun (WGS) entry which is preliminary data.</text>
</comment>
<evidence type="ECO:0000313" key="2">
    <source>
        <dbReference type="Proteomes" id="UP001054945"/>
    </source>
</evidence>